<dbReference type="OrthoDB" id="5863171at2759"/>
<dbReference type="Pfam" id="PF02515">
    <property type="entry name" value="CoA_transf_3"/>
    <property type="match status" value="1"/>
</dbReference>
<organism evidence="2 3">
    <name type="scientific">Sugiyamaella lignohabitans</name>
    <dbReference type="NCBI Taxonomy" id="796027"/>
    <lineage>
        <taxon>Eukaryota</taxon>
        <taxon>Fungi</taxon>
        <taxon>Dikarya</taxon>
        <taxon>Ascomycota</taxon>
        <taxon>Saccharomycotina</taxon>
        <taxon>Dipodascomycetes</taxon>
        <taxon>Dipodascales</taxon>
        <taxon>Trichomonascaceae</taxon>
        <taxon>Sugiyamaella</taxon>
    </lineage>
</organism>
<sequence>MSSNYSAISTTQSIFESIVGNTDNSLPSDARSLADKVHFSTGFADNSESDLLVLPCPFKECEVISALKGVEGSVANAIGKLRYGFEQTVDIEMYHASLFLLMAYVASVNGHNKLDKGVKKYLKDTDLLAAQSDLYRRMSANLYRTKDSRYYHIHGSLEASTTLKMIGLPSHSDLSDYDEIVDYIGTAVSKFTAAELEELNRQYRQAGTTALTQEQFLATPHGKEIASLPPWEVTTLETTSPKVPFSEPAGISGKPQILEGFKVVEMCRIIAGPTIGRILAEYGAKVIKVTSPNLSDVPFFQVDGNTGKHTTDIDIKTADGRQQFEALIADADIILDGYRTNALKKLGYGPDDFAKRGRDRGKGYIYVSENCFGFKGEWSYRPGWQQIADCVSGLAWAQGRALGREEPIIPPFPMSDYGTGCIGAIAALDAVYKRATVGGSYWANTSLVQYDLLLMAQGQYPNEIWQTIKDKNKDMQAIRYYDSVDAISSTALKALLNGKILDRLSSYLTKFDSPGFNGEVKVLSPVVKMDKTRNGFNETSRPNGYDKPVWW</sequence>
<dbReference type="PANTHER" id="PTHR48229:SF1">
    <property type="entry name" value="ALPHA METHYLACYL-COA RACEMASE-RELATED"/>
    <property type="match status" value="1"/>
</dbReference>
<keyword evidence="3" id="KW-1185">Reference proteome</keyword>
<dbReference type="InterPro" id="IPR023606">
    <property type="entry name" value="CoA-Trfase_III_dom_1_sf"/>
</dbReference>
<dbReference type="EMBL" id="CP014501">
    <property type="protein sequence ID" value="ANB13112.1"/>
    <property type="molecule type" value="Genomic_DNA"/>
</dbReference>
<accession>A0A167DNQ3</accession>
<dbReference type="InterPro" id="IPR052985">
    <property type="entry name" value="CoA-trans_III_biosynth/detox"/>
</dbReference>
<dbReference type="PANTHER" id="PTHR48229">
    <property type="entry name" value="CAIB/BAIF FAMILY ENZYME (AFU_ORTHOLOGUE AFUA_1G05360)-RELATED"/>
    <property type="match status" value="1"/>
</dbReference>
<dbReference type="RefSeq" id="XP_018735589.1">
    <property type="nucleotide sequence ID" value="XM_018878268.1"/>
</dbReference>
<evidence type="ECO:0008006" key="4">
    <source>
        <dbReference type="Google" id="ProtNLM"/>
    </source>
</evidence>
<dbReference type="InterPro" id="IPR003673">
    <property type="entry name" value="CoA-Trfase_fam_III"/>
</dbReference>
<evidence type="ECO:0000256" key="1">
    <source>
        <dbReference type="ARBA" id="ARBA00008383"/>
    </source>
</evidence>
<evidence type="ECO:0000313" key="3">
    <source>
        <dbReference type="Proteomes" id="UP000189580"/>
    </source>
</evidence>
<dbReference type="Gene3D" id="3.40.50.10540">
    <property type="entry name" value="Crotonobetainyl-coa:carnitine coa-transferase, domain 1"/>
    <property type="match status" value="1"/>
</dbReference>
<dbReference type="Proteomes" id="UP000189580">
    <property type="component" value="Chromosome a"/>
</dbReference>
<gene>
    <name evidence="2" type="ORF">AWJ20_1393</name>
</gene>
<dbReference type="GeneID" id="30033190"/>
<dbReference type="AlphaFoldDB" id="A0A167DNQ3"/>
<evidence type="ECO:0000313" key="2">
    <source>
        <dbReference type="EMBL" id="ANB13112.1"/>
    </source>
</evidence>
<name>A0A167DNQ3_9ASCO</name>
<reference evidence="2 3" key="1">
    <citation type="submission" date="2016-02" db="EMBL/GenBank/DDBJ databases">
        <title>Complete genome sequence and transcriptome regulation of the pentose utilising yeast Sugiyamaella lignohabitans.</title>
        <authorList>
            <person name="Bellasio M."/>
            <person name="Peymann A."/>
            <person name="Valli M."/>
            <person name="Sipitzky M."/>
            <person name="Graf A."/>
            <person name="Sauer M."/>
            <person name="Marx H."/>
            <person name="Mattanovich D."/>
        </authorList>
    </citation>
    <scope>NUCLEOTIDE SEQUENCE [LARGE SCALE GENOMIC DNA]</scope>
    <source>
        <strain evidence="2 3">CBS 10342</strain>
    </source>
</reference>
<dbReference type="GO" id="GO:0003824">
    <property type="term" value="F:catalytic activity"/>
    <property type="evidence" value="ECO:0007669"/>
    <property type="project" value="InterPro"/>
</dbReference>
<dbReference type="KEGG" id="slb:AWJ20_1393"/>
<protein>
    <recommendedName>
        <fullName evidence="4">CoA-transferase family III</fullName>
    </recommendedName>
</protein>
<dbReference type="SUPFAM" id="SSF89796">
    <property type="entry name" value="CoA-transferase family III (CaiB/BaiF)"/>
    <property type="match status" value="2"/>
</dbReference>
<comment type="similarity">
    <text evidence="1">Belongs to the CoA-transferase III family.</text>
</comment>
<proteinExistence type="inferred from homology"/>